<gene>
    <name evidence="2" type="ORF">ACFQ34_10255</name>
</gene>
<feature type="signal peptide" evidence="1">
    <location>
        <begin position="1"/>
        <end position="33"/>
    </location>
</feature>
<protein>
    <recommendedName>
        <fullName evidence="4">Lipoprotein</fullName>
    </recommendedName>
</protein>
<comment type="caution">
    <text evidence="2">The sequence shown here is derived from an EMBL/GenBank/DDBJ whole genome shotgun (WGS) entry which is preliminary data.</text>
</comment>
<evidence type="ECO:0000256" key="1">
    <source>
        <dbReference type="SAM" id="SignalP"/>
    </source>
</evidence>
<evidence type="ECO:0000313" key="3">
    <source>
        <dbReference type="Proteomes" id="UP001597182"/>
    </source>
</evidence>
<dbReference type="Proteomes" id="UP001597182">
    <property type="component" value="Unassembled WGS sequence"/>
</dbReference>
<dbReference type="EMBL" id="JBHTMB010000078">
    <property type="protein sequence ID" value="MFD1233665.1"/>
    <property type="molecule type" value="Genomic_DNA"/>
</dbReference>
<accession>A0ABW3VG23</accession>
<feature type="chain" id="PRO_5047266002" description="Lipoprotein" evidence="1">
    <location>
        <begin position="34"/>
        <end position="131"/>
    </location>
</feature>
<keyword evidence="3" id="KW-1185">Reference proteome</keyword>
<evidence type="ECO:0000313" key="2">
    <source>
        <dbReference type="EMBL" id="MFD1233665.1"/>
    </source>
</evidence>
<organism evidence="2 3">
    <name type="scientific">Pseudonocardia benzenivorans</name>
    <dbReference type="NCBI Taxonomy" id="228005"/>
    <lineage>
        <taxon>Bacteria</taxon>
        <taxon>Bacillati</taxon>
        <taxon>Actinomycetota</taxon>
        <taxon>Actinomycetes</taxon>
        <taxon>Pseudonocardiales</taxon>
        <taxon>Pseudonocardiaceae</taxon>
        <taxon>Pseudonocardia</taxon>
    </lineage>
</organism>
<name>A0ABW3VG23_9PSEU</name>
<evidence type="ECO:0008006" key="4">
    <source>
        <dbReference type="Google" id="ProtNLM"/>
    </source>
</evidence>
<sequence length="131" mass="14028">MGRARARTLCATLAVALLTLTGCTYTVSGQAVAERADAPLTPPLEGTTWSGTDSDGRFYVFRFKAGSRLAYTSPTGTFDKAGDTWRQSGASVTLTFNSGYAVYKGSIVGEDMGGRASNVVGKKWEWSVRRQ</sequence>
<proteinExistence type="predicted"/>
<dbReference type="PROSITE" id="PS51257">
    <property type="entry name" value="PROKAR_LIPOPROTEIN"/>
    <property type="match status" value="1"/>
</dbReference>
<keyword evidence="1" id="KW-0732">Signal</keyword>
<reference evidence="3" key="1">
    <citation type="journal article" date="2019" name="Int. J. Syst. Evol. Microbiol.">
        <title>The Global Catalogue of Microorganisms (GCM) 10K type strain sequencing project: providing services to taxonomists for standard genome sequencing and annotation.</title>
        <authorList>
            <consortium name="The Broad Institute Genomics Platform"/>
            <consortium name="The Broad Institute Genome Sequencing Center for Infectious Disease"/>
            <person name="Wu L."/>
            <person name="Ma J."/>
        </authorList>
    </citation>
    <scope>NUCLEOTIDE SEQUENCE [LARGE SCALE GENOMIC DNA]</scope>
    <source>
        <strain evidence="3">CCUG 49018</strain>
    </source>
</reference>
<dbReference type="RefSeq" id="WP_013674106.1">
    <property type="nucleotide sequence ID" value="NZ_BAABKS010000033.1"/>
</dbReference>